<sequence length="440" mass="48901">MKRRREGSCEYSRRNNEARRCGKMTEFPVTFVSSSASEASSGSDDILCPPPGWKPENSSEFEASSGPDGILCPPPSSSQDSAEFEASTPWGVGRPEARGSSPVPFWPCVHWPPAPWQATAPNGPWGSPPVPWHSAQQWSHAPWFSGPPAPWGIAPAPWGVAPASTMWIMPPMPAPQPPPSSIPKPESSVFSSKTNPGREKVWRKQWSEELRCVEIVKKRIRQREEDLLRAFEGNVNFNWPVPLPCNARGKPYTYLKYFWSTAVCESAWKLTPRFQKVSTQPAPVIESMQKFMDEMFNYLGHPLSPDALKQDLTKAVKEKMAELQLMILAGKPCPGGISDAMWEHVNQCVAEENEECKEDFKEIELLADSYFSGSKPPKITTISCSCGGNPFGPQLSSWVLLLEKYVKKLTPNIINLPDAQGQGIQIQVPRVAVLKLCEKL</sequence>
<evidence type="ECO:0000313" key="3">
    <source>
        <dbReference type="Proteomes" id="UP001497522"/>
    </source>
</evidence>
<feature type="region of interest" description="Disordered" evidence="1">
    <location>
        <begin position="33"/>
        <end position="96"/>
    </location>
</feature>
<feature type="compositionally biased region" description="Low complexity" evidence="1">
    <location>
        <begin position="33"/>
        <end position="43"/>
    </location>
</feature>
<keyword evidence="3" id="KW-1185">Reference proteome</keyword>
<feature type="region of interest" description="Disordered" evidence="1">
    <location>
        <begin position="175"/>
        <end position="195"/>
    </location>
</feature>
<proteinExistence type="predicted"/>
<protein>
    <submittedName>
        <fullName evidence="2">Uncharacterized protein</fullName>
    </submittedName>
</protein>
<organism evidence="2 3">
    <name type="scientific">Sphagnum jensenii</name>
    <dbReference type="NCBI Taxonomy" id="128206"/>
    <lineage>
        <taxon>Eukaryota</taxon>
        <taxon>Viridiplantae</taxon>
        <taxon>Streptophyta</taxon>
        <taxon>Embryophyta</taxon>
        <taxon>Bryophyta</taxon>
        <taxon>Sphagnophytina</taxon>
        <taxon>Sphagnopsida</taxon>
        <taxon>Sphagnales</taxon>
        <taxon>Sphagnaceae</taxon>
        <taxon>Sphagnum</taxon>
    </lineage>
</organism>
<evidence type="ECO:0000256" key="1">
    <source>
        <dbReference type="SAM" id="MobiDB-lite"/>
    </source>
</evidence>
<reference evidence="2" key="1">
    <citation type="submission" date="2024-03" db="EMBL/GenBank/DDBJ databases">
        <authorList>
            <consortium name="ELIXIR-Norway"/>
            <consortium name="Elixir Norway"/>
        </authorList>
    </citation>
    <scope>NUCLEOTIDE SEQUENCE</scope>
</reference>
<dbReference type="EMBL" id="OZ023708">
    <property type="protein sequence ID" value="CAK9879230.1"/>
    <property type="molecule type" value="Genomic_DNA"/>
</dbReference>
<accession>A0ABP1BTG5</accession>
<name>A0ABP1BTG5_9BRYO</name>
<evidence type="ECO:0000313" key="2">
    <source>
        <dbReference type="EMBL" id="CAK9879230.1"/>
    </source>
</evidence>
<gene>
    <name evidence="2" type="ORF">CSSPJE1EN2_LOCUS20794</name>
</gene>
<dbReference type="Proteomes" id="UP001497522">
    <property type="component" value="Chromosome 7"/>
</dbReference>